<comment type="similarity">
    <text evidence="2 11 12">Belongs to the thiolase-like superfamily. Beta-ketoacyl-ACP synthases family.</text>
</comment>
<organism evidence="14 15">
    <name type="scientific">Undibacterium macrobrachii</name>
    <dbReference type="NCBI Taxonomy" id="1119058"/>
    <lineage>
        <taxon>Bacteria</taxon>
        <taxon>Pseudomonadati</taxon>
        <taxon>Pseudomonadota</taxon>
        <taxon>Betaproteobacteria</taxon>
        <taxon>Burkholderiales</taxon>
        <taxon>Oxalobacteraceae</taxon>
        <taxon>Undibacterium</taxon>
    </lineage>
</organism>
<dbReference type="RefSeq" id="WP_189344046.1">
    <property type="nucleotide sequence ID" value="NZ_BMYT01000001.1"/>
</dbReference>
<dbReference type="InterPro" id="IPR016039">
    <property type="entry name" value="Thiolase-like"/>
</dbReference>
<dbReference type="EMBL" id="BMYT01000001">
    <property type="protein sequence ID" value="GGW98834.1"/>
    <property type="molecule type" value="Genomic_DNA"/>
</dbReference>
<dbReference type="SUPFAM" id="SSF53901">
    <property type="entry name" value="Thiolase-like"/>
    <property type="match status" value="2"/>
</dbReference>
<comment type="catalytic activity">
    <reaction evidence="11">
        <text>a fatty acyl-[ACP] + malonyl-[ACP] + H(+) = a 3-oxoacyl-[ACP] + holo-[ACP] + CO2</text>
        <dbReference type="Rhea" id="RHEA:22836"/>
        <dbReference type="Rhea" id="RHEA-COMP:9623"/>
        <dbReference type="Rhea" id="RHEA-COMP:9685"/>
        <dbReference type="Rhea" id="RHEA-COMP:9916"/>
        <dbReference type="Rhea" id="RHEA-COMP:14125"/>
        <dbReference type="ChEBI" id="CHEBI:15378"/>
        <dbReference type="ChEBI" id="CHEBI:16526"/>
        <dbReference type="ChEBI" id="CHEBI:64479"/>
        <dbReference type="ChEBI" id="CHEBI:78449"/>
        <dbReference type="ChEBI" id="CHEBI:78776"/>
        <dbReference type="ChEBI" id="CHEBI:138651"/>
    </reaction>
</comment>
<dbReference type="InterPro" id="IPR017568">
    <property type="entry name" value="3-oxoacyl-ACP_synth-2"/>
</dbReference>
<keyword evidence="7" id="KW-0276">Fatty acid metabolism</keyword>
<dbReference type="PIRSF" id="PIRSF000447">
    <property type="entry name" value="KAS_II"/>
    <property type="match status" value="1"/>
</dbReference>
<dbReference type="Pfam" id="PF00109">
    <property type="entry name" value="ketoacyl-synt"/>
    <property type="match status" value="1"/>
</dbReference>
<protein>
    <recommendedName>
        <fullName evidence="4 11">3-oxoacyl-[acyl-carrier-protein] synthase 2</fullName>
        <ecNumber evidence="3 11">2.3.1.179</ecNumber>
    </recommendedName>
</protein>
<dbReference type="InterPro" id="IPR014031">
    <property type="entry name" value="Ketoacyl_synth_C"/>
</dbReference>
<evidence type="ECO:0000256" key="12">
    <source>
        <dbReference type="RuleBase" id="RU003694"/>
    </source>
</evidence>
<keyword evidence="8" id="KW-0443">Lipid metabolism</keyword>
<dbReference type="InterPro" id="IPR020841">
    <property type="entry name" value="PKS_Beta-ketoAc_synthase_dom"/>
</dbReference>
<dbReference type="PANTHER" id="PTHR11712">
    <property type="entry name" value="POLYKETIDE SYNTHASE-RELATED"/>
    <property type="match status" value="1"/>
</dbReference>
<dbReference type="PROSITE" id="PS00606">
    <property type="entry name" value="KS3_1"/>
    <property type="match status" value="1"/>
</dbReference>
<keyword evidence="15" id="KW-1185">Reference proteome</keyword>
<evidence type="ECO:0000256" key="3">
    <source>
        <dbReference type="ARBA" id="ARBA00012356"/>
    </source>
</evidence>
<dbReference type="NCBIfam" id="NF005589">
    <property type="entry name" value="PRK07314.1"/>
    <property type="match status" value="1"/>
</dbReference>
<comment type="catalytic activity">
    <reaction evidence="11">
        <text>(9Z)-hexadecenoyl-[ACP] + malonyl-[ACP] + H(+) = 3-oxo-(11Z)-octadecenoyl-[ACP] + holo-[ACP] + CO2</text>
        <dbReference type="Rhea" id="RHEA:55040"/>
        <dbReference type="Rhea" id="RHEA-COMP:9623"/>
        <dbReference type="Rhea" id="RHEA-COMP:9685"/>
        <dbReference type="Rhea" id="RHEA-COMP:10800"/>
        <dbReference type="Rhea" id="RHEA-COMP:14074"/>
        <dbReference type="ChEBI" id="CHEBI:15378"/>
        <dbReference type="ChEBI" id="CHEBI:16526"/>
        <dbReference type="ChEBI" id="CHEBI:64479"/>
        <dbReference type="ChEBI" id="CHEBI:78449"/>
        <dbReference type="ChEBI" id="CHEBI:83989"/>
        <dbReference type="ChEBI" id="CHEBI:138538"/>
        <dbReference type="EC" id="2.3.1.179"/>
    </reaction>
</comment>
<dbReference type="Pfam" id="PF02801">
    <property type="entry name" value="Ketoacyl-synt_C"/>
    <property type="match status" value="1"/>
</dbReference>
<feature type="domain" description="Ketosynthase family 3 (KS3)" evidence="13">
    <location>
        <begin position="6"/>
        <end position="412"/>
    </location>
</feature>
<dbReference type="SMART" id="SM00825">
    <property type="entry name" value="PKS_KS"/>
    <property type="match status" value="1"/>
</dbReference>
<evidence type="ECO:0000256" key="5">
    <source>
        <dbReference type="ARBA" id="ARBA00022516"/>
    </source>
</evidence>
<dbReference type="PANTHER" id="PTHR11712:SF336">
    <property type="entry name" value="3-OXOACYL-[ACYL-CARRIER-PROTEIN] SYNTHASE, MITOCHONDRIAL"/>
    <property type="match status" value="1"/>
</dbReference>
<evidence type="ECO:0000256" key="2">
    <source>
        <dbReference type="ARBA" id="ARBA00008467"/>
    </source>
</evidence>
<accession>A0ABQ2X452</accession>
<evidence type="ECO:0000256" key="11">
    <source>
        <dbReference type="PIRNR" id="PIRNR000447"/>
    </source>
</evidence>
<name>A0ABQ2X452_9BURK</name>
<comment type="caution">
    <text evidence="14">The sequence shown here is derived from an EMBL/GenBank/DDBJ whole genome shotgun (WGS) entry which is preliminary data.</text>
</comment>
<gene>
    <name evidence="14" type="primary">fabF</name>
    <name evidence="14" type="ORF">GCM10011282_00670</name>
</gene>
<dbReference type="Proteomes" id="UP000620127">
    <property type="component" value="Unassembled WGS sequence"/>
</dbReference>
<dbReference type="NCBIfam" id="TIGR03150">
    <property type="entry name" value="fabF"/>
    <property type="match status" value="1"/>
</dbReference>
<keyword evidence="5 11" id="KW-0444">Lipid biosynthesis</keyword>
<keyword evidence="10 11" id="KW-0012">Acyltransferase</keyword>
<dbReference type="CDD" id="cd00834">
    <property type="entry name" value="KAS_I_II"/>
    <property type="match status" value="1"/>
</dbReference>
<dbReference type="InterPro" id="IPR018201">
    <property type="entry name" value="Ketoacyl_synth_AS"/>
</dbReference>
<sequence>MSLTSKRRVVITGLGCVSPVGNNIADTWAAILAGKSGIAAITKFDATPFTTHFAGEVKGFNIEDYIPAKEARNMDTFIHFGIAAGVQAFQDSGITVTEENADRIGVIVGSGIGGLPLIEETKEVLMARGPRRITPFFVPASIINMISGNLSIKYGLKGPNLAIVTACTTGLHCIGNAARMIEYGDADVMIAGGAESTISPLGLGGFASARALSSRNDDPATASRPWDKDRDGFVLGEGAGVMVLEEYEHAKARGAKIYAEVMGFGMSGDAYHITTPTVDGPRRSMLNALKNAGLNTEQISYLNAHGTSTPLGDKNETDAIKAAFGDHAYKMTINSTKSMTGHLLGGAGGLESVLSVLAVHHQVSPPTINIINQDPECDLDYCANTARQMNIQYAMKNSFGFGGTNGTLIFGKV</sequence>
<dbReference type="Gene3D" id="3.40.47.10">
    <property type="match status" value="1"/>
</dbReference>
<dbReference type="InterPro" id="IPR014030">
    <property type="entry name" value="Ketoacyl_synth_N"/>
</dbReference>
<proteinExistence type="inferred from homology"/>
<comment type="pathway">
    <text evidence="1 11">Lipid metabolism; fatty acid biosynthesis.</text>
</comment>
<evidence type="ECO:0000256" key="1">
    <source>
        <dbReference type="ARBA" id="ARBA00005194"/>
    </source>
</evidence>
<evidence type="ECO:0000256" key="10">
    <source>
        <dbReference type="ARBA" id="ARBA00023315"/>
    </source>
</evidence>
<keyword evidence="9 11" id="KW-0275">Fatty acid biosynthesis</keyword>
<evidence type="ECO:0000256" key="9">
    <source>
        <dbReference type="ARBA" id="ARBA00023160"/>
    </source>
</evidence>
<evidence type="ECO:0000256" key="7">
    <source>
        <dbReference type="ARBA" id="ARBA00022832"/>
    </source>
</evidence>
<dbReference type="NCBIfam" id="NF004970">
    <property type="entry name" value="PRK06333.1"/>
    <property type="match status" value="1"/>
</dbReference>
<evidence type="ECO:0000256" key="8">
    <source>
        <dbReference type="ARBA" id="ARBA00023098"/>
    </source>
</evidence>
<dbReference type="InterPro" id="IPR000794">
    <property type="entry name" value="Beta-ketoacyl_synthase"/>
</dbReference>
<evidence type="ECO:0000313" key="14">
    <source>
        <dbReference type="EMBL" id="GGW98834.1"/>
    </source>
</evidence>
<keyword evidence="6 11" id="KW-0808">Transferase</keyword>
<evidence type="ECO:0000313" key="15">
    <source>
        <dbReference type="Proteomes" id="UP000620127"/>
    </source>
</evidence>
<dbReference type="EC" id="2.3.1.179" evidence="3 11"/>
<evidence type="ECO:0000256" key="6">
    <source>
        <dbReference type="ARBA" id="ARBA00022679"/>
    </source>
</evidence>
<comment type="function">
    <text evidence="11">Involved in the type II fatty acid elongation cycle. Catalyzes the elongation of a wide range of acyl-ACP by the addition of two carbons from malonyl-ACP to an acyl acceptor. Can efficiently catalyze the conversion of palmitoleoyl-ACP (cis-hexadec-9-enoyl-ACP) to cis-vaccenoyl-ACP (cis-octadec-11-enoyl-ACP), an essential step in the thermal regulation of fatty acid composition.</text>
</comment>
<reference evidence="15" key="1">
    <citation type="journal article" date="2019" name="Int. J. Syst. Evol. Microbiol.">
        <title>The Global Catalogue of Microorganisms (GCM) 10K type strain sequencing project: providing services to taxonomists for standard genome sequencing and annotation.</title>
        <authorList>
            <consortium name="The Broad Institute Genomics Platform"/>
            <consortium name="The Broad Institute Genome Sequencing Center for Infectious Disease"/>
            <person name="Wu L."/>
            <person name="Ma J."/>
        </authorList>
    </citation>
    <scope>NUCLEOTIDE SEQUENCE [LARGE SCALE GENOMIC DNA]</scope>
    <source>
        <strain evidence="15">KCTC 23916</strain>
    </source>
</reference>
<evidence type="ECO:0000259" key="13">
    <source>
        <dbReference type="PROSITE" id="PS52004"/>
    </source>
</evidence>
<dbReference type="PROSITE" id="PS52004">
    <property type="entry name" value="KS3_2"/>
    <property type="match status" value="1"/>
</dbReference>
<evidence type="ECO:0000256" key="4">
    <source>
        <dbReference type="ARBA" id="ARBA00014657"/>
    </source>
</evidence>